<gene>
    <name evidence="1" type="ORF">CEXT_688101</name>
</gene>
<evidence type="ECO:0000313" key="2">
    <source>
        <dbReference type="Proteomes" id="UP001054945"/>
    </source>
</evidence>
<dbReference type="AlphaFoldDB" id="A0AAV4QNF2"/>
<accession>A0AAV4QNF2</accession>
<evidence type="ECO:0000313" key="1">
    <source>
        <dbReference type="EMBL" id="GIY09560.1"/>
    </source>
</evidence>
<dbReference type="Proteomes" id="UP001054945">
    <property type="component" value="Unassembled WGS sequence"/>
</dbReference>
<organism evidence="1 2">
    <name type="scientific">Caerostris extrusa</name>
    <name type="common">Bark spider</name>
    <name type="synonym">Caerostris bankana</name>
    <dbReference type="NCBI Taxonomy" id="172846"/>
    <lineage>
        <taxon>Eukaryota</taxon>
        <taxon>Metazoa</taxon>
        <taxon>Ecdysozoa</taxon>
        <taxon>Arthropoda</taxon>
        <taxon>Chelicerata</taxon>
        <taxon>Arachnida</taxon>
        <taxon>Araneae</taxon>
        <taxon>Araneomorphae</taxon>
        <taxon>Entelegynae</taxon>
        <taxon>Araneoidea</taxon>
        <taxon>Araneidae</taxon>
        <taxon>Caerostris</taxon>
    </lineage>
</organism>
<dbReference type="EMBL" id="BPLR01006400">
    <property type="protein sequence ID" value="GIY09560.1"/>
    <property type="molecule type" value="Genomic_DNA"/>
</dbReference>
<comment type="caution">
    <text evidence="1">The sequence shown here is derived from an EMBL/GenBank/DDBJ whole genome shotgun (WGS) entry which is preliminary data.</text>
</comment>
<name>A0AAV4QNF2_CAEEX</name>
<protein>
    <submittedName>
        <fullName evidence="1">Uncharacterized protein</fullName>
    </submittedName>
</protein>
<sequence length="93" mass="10967">MRDVFIEKLLLLHPPTVTCSLTSLGKMSRCHQFPKMNHDCFLRLTQHWPHNHRRNTATKFVLGVGEVEKRLTHENENNKPLTWVSLKDIQHND</sequence>
<keyword evidence="2" id="KW-1185">Reference proteome</keyword>
<reference evidence="1 2" key="1">
    <citation type="submission" date="2021-06" db="EMBL/GenBank/DDBJ databases">
        <title>Caerostris extrusa draft genome.</title>
        <authorList>
            <person name="Kono N."/>
            <person name="Arakawa K."/>
        </authorList>
    </citation>
    <scope>NUCLEOTIDE SEQUENCE [LARGE SCALE GENOMIC DNA]</scope>
</reference>
<proteinExistence type="predicted"/>